<dbReference type="InterPro" id="IPR003736">
    <property type="entry name" value="PAAI_dom"/>
</dbReference>
<dbReference type="AlphaFoldDB" id="X0ZAQ9"/>
<evidence type="ECO:0000256" key="1">
    <source>
        <dbReference type="ARBA" id="ARBA00008324"/>
    </source>
</evidence>
<protein>
    <recommendedName>
        <fullName evidence="3">Thioesterase domain-containing protein</fullName>
    </recommendedName>
</protein>
<comment type="caution">
    <text evidence="4">The sequence shown here is derived from an EMBL/GenBank/DDBJ whole genome shotgun (WGS) entry which is preliminary data.</text>
</comment>
<dbReference type="EMBL" id="BARS01054085">
    <property type="protein sequence ID" value="GAG45461.1"/>
    <property type="molecule type" value="Genomic_DNA"/>
</dbReference>
<name>X0ZAQ9_9ZZZZ</name>
<proteinExistence type="inferred from homology"/>
<dbReference type="InterPro" id="IPR006683">
    <property type="entry name" value="Thioestr_dom"/>
</dbReference>
<comment type="similarity">
    <text evidence="1">Belongs to the thioesterase PaaI family.</text>
</comment>
<dbReference type="PANTHER" id="PTHR21660:SF1">
    <property type="entry name" value="ACYL-COENZYME A THIOESTERASE 13"/>
    <property type="match status" value="1"/>
</dbReference>
<reference evidence="4" key="1">
    <citation type="journal article" date="2014" name="Front. Microbiol.">
        <title>High frequency of phylogenetically diverse reductive dehalogenase-homologous genes in deep subseafloor sedimentary metagenomes.</title>
        <authorList>
            <person name="Kawai M."/>
            <person name="Futagami T."/>
            <person name="Toyoda A."/>
            <person name="Takaki Y."/>
            <person name="Nishi S."/>
            <person name="Hori S."/>
            <person name="Arai W."/>
            <person name="Tsubouchi T."/>
            <person name="Morono Y."/>
            <person name="Uchiyama I."/>
            <person name="Ito T."/>
            <person name="Fujiyama A."/>
            <person name="Inagaki F."/>
            <person name="Takami H."/>
        </authorList>
    </citation>
    <scope>NUCLEOTIDE SEQUENCE</scope>
    <source>
        <strain evidence="4">Expedition CK06-06</strain>
    </source>
</reference>
<evidence type="ECO:0000256" key="2">
    <source>
        <dbReference type="ARBA" id="ARBA00022801"/>
    </source>
</evidence>
<dbReference type="GO" id="GO:0047617">
    <property type="term" value="F:fatty acyl-CoA hydrolase activity"/>
    <property type="evidence" value="ECO:0007669"/>
    <property type="project" value="InterPro"/>
</dbReference>
<evidence type="ECO:0000259" key="3">
    <source>
        <dbReference type="Pfam" id="PF03061"/>
    </source>
</evidence>
<dbReference type="PANTHER" id="PTHR21660">
    <property type="entry name" value="THIOESTERASE SUPERFAMILY MEMBER-RELATED"/>
    <property type="match status" value="1"/>
</dbReference>
<organism evidence="4">
    <name type="scientific">marine sediment metagenome</name>
    <dbReference type="NCBI Taxonomy" id="412755"/>
    <lineage>
        <taxon>unclassified sequences</taxon>
        <taxon>metagenomes</taxon>
        <taxon>ecological metagenomes</taxon>
    </lineage>
</organism>
<gene>
    <name evidence="4" type="ORF">S01H1_80142</name>
</gene>
<dbReference type="InterPro" id="IPR029069">
    <property type="entry name" value="HotDog_dom_sf"/>
</dbReference>
<feature type="domain" description="Thioesterase" evidence="3">
    <location>
        <begin position="40"/>
        <end position="104"/>
    </location>
</feature>
<sequence>MMAERGVAPFTEFIGAKVEELREGYARLSLVLEECHTNPNGVMHGGVITTLMDSALGVSLSALRGQDARRNPHATVEMNASFLAGARPGDRIVVEGRVLRLGKT</sequence>
<feature type="non-terminal residue" evidence="4">
    <location>
        <position position="104"/>
    </location>
</feature>
<dbReference type="Pfam" id="PF03061">
    <property type="entry name" value="4HBT"/>
    <property type="match status" value="1"/>
</dbReference>
<evidence type="ECO:0000313" key="4">
    <source>
        <dbReference type="EMBL" id="GAG45461.1"/>
    </source>
</evidence>
<dbReference type="InterPro" id="IPR039298">
    <property type="entry name" value="ACOT13"/>
</dbReference>
<accession>X0ZAQ9</accession>
<dbReference type="Gene3D" id="3.10.129.10">
    <property type="entry name" value="Hotdog Thioesterase"/>
    <property type="match status" value="1"/>
</dbReference>
<dbReference type="SUPFAM" id="SSF54637">
    <property type="entry name" value="Thioesterase/thiol ester dehydrase-isomerase"/>
    <property type="match status" value="1"/>
</dbReference>
<dbReference type="CDD" id="cd03443">
    <property type="entry name" value="PaaI_thioesterase"/>
    <property type="match status" value="1"/>
</dbReference>
<dbReference type="NCBIfam" id="TIGR00369">
    <property type="entry name" value="unchar_dom_1"/>
    <property type="match status" value="1"/>
</dbReference>
<keyword evidence="2" id="KW-0378">Hydrolase</keyword>